<sequence length="71" mass="7761">MTNGREERSGADTASSRGSNSVRIGAILETNEETDRHDVSDHPDAIAASDGRPFRNRDDDSKRDEVMGLES</sequence>
<comment type="caution">
    <text evidence="2">The sequence shown here is derived from an EMBL/GenBank/DDBJ whole genome shotgun (WGS) entry which is preliminary data.</text>
</comment>
<accession>A0ABT2Q9C9</accession>
<evidence type="ECO:0000256" key="1">
    <source>
        <dbReference type="SAM" id="MobiDB-lite"/>
    </source>
</evidence>
<evidence type="ECO:0000313" key="3">
    <source>
        <dbReference type="Proteomes" id="UP001320972"/>
    </source>
</evidence>
<feature type="compositionally biased region" description="Basic and acidic residues" evidence="1">
    <location>
        <begin position="33"/>
        <end position="44"/>
    </location>
</feature>
<keyword evidence="3" id="KW-1185">Reference proteome</keyword>
<feature type="compositionally biased region" description="Basic and acidic residues" evidence="1">
    <location>
        <begin position="52"/>
        <end position="71"/>
    </location>
</feature>
<name>A0ABT2Q9C9_9EURY</name>
<feature type="region of interest" description="Disordered" evidence="1">
    <location>
        <begin position="1"/>
        <end position="71"/>
    </location>
</feature>
<protein>
    <submittedName>
        <fullName evidence="2">Uncharacterized protein</fullName>
    </submittedName>
</protein>
<reference evidence="2 3" key="1">
    <citation type="submission" date="2022-09" db="EMBL/GenBank/DDBJ databases">
        <title>Enrichment on poylsaccharides allowed isolation of novel metabolic and taxonomic groups of Haloarchaea.</title>
        <authorList>
            <person name="Sorokin D.Y."/>
            <person name="Elcheninov A.G."/>
            <person name="Khizhniak T.V."/>
            <person name="Kolganova T.V."/>
            <person name="Kublanov I.V."/>
        </authorList>
    </citation>
    <scope>NUCLEOTIDE SEQUENCE [LARGE SCALE GENOMIC DNA]</scope>
    <source>
        <strain evidence="2 3">AArc-m2/3/4</strain>
    </source>
</reference>
<gene>
    <name evidence="2" type="ORF">OB955_02125</name>
</gene>
<feature type="compositionally biased region" description="Basic and acidic residues" evidence="1">
    <location>
        <begin position="1"/>
        <end position="10"/>
    </location>
</feature>
<organism evidence="2 3">
    <name type="scientific">Natronoglomus mannanivorans</name>
    <dbReference type="NCBI Taxonomy" id="2979990"/>
    <lineage>
        <taxon>Archaea</taxon>
        <taxon>Methanobacteriati</taxon>
        <taxon>Methanobacteriota</taxon>
        <taxon>Stenosarchaea group</taxon>
        <taxon>Halobacteria</taxon>
        <taxon>Halobacteriales</taxon>
        <taxon>Natrialbaceae</taxon>
        <taxon>Natronoglomus</taxon>
    </lineage>
</organism>
<dbReference type="EMBL" id="JAOPKB010000001">
    <property type="protein sequence ID" value="MCU4971539.1"/>
    <property type="molecule type" value="Genomic_DNA"/>
</dbReference>
<dbReference type="RefSeq" id="WP_338006843.1">
    <property type="nucleotide sequence ID" value="NZ_JAOPKB010000001.1"/>
</dbReference>
<evidence type="ECO:0000313" key="2">
    <source>
        <dbReference type="EMBL" id="MCU4971539.1"/>
    </source>
</evidence>
<feature type="compositionally biased region" description="Polar residues" evidence="1">
    <location>
        <begin position="12"/>
        <end position="22"/>
    </location>
</feature>
<dbReference type="Proteomes" id="UP001320972">
    <property type="component" value="Unassembled WGS sequence"/>
</dbReference>
<proteinExistence type="predicted"/>